<evidence type="ECO:0000313" key="1">
    <source>
        <dbReference type="EMBL" id="SVD08168.1"/>
    </source>
</evidence>
<name>A0A382SG73_9ZZZZ</name>
<reference evidence="1" key="1">
    <citation type="submission" date="2018-05" db="EMBL/GenBank/DDBJ databases">
        <authorList>
            <person name="Lanie J.A."/>
            <person name="Ng W.-L."/>
            <person name="Kazmierczak K.M."/>
            <person name="Andrzejewski T.M."/>
            <person name="Davidsen T.M."/>
            <person name="Wayne K.J."/>
            <person name="Tettelin H."/>
            <person name="Glass J.I."/>
            <person name="Rusch D."/>
            <person name="Podicherti R."/>
            <person name="Tsui H.-C.T."/>
            <person name="Winkler M.E."/>
        </authorList>
    </citation>
    <scope>NUCLEOTIDE SEQUENCE</scope>
</reference>
<feature type="non-terminal residue" evidence="1">
    <location>
        <position position="1"/>
    </location>
</feature>
<organism evidence="1">
    <name type="scientific">marine metagenome</name>
    <dbReference type="NCBI Taxonomy" id="408172"/>
    <lineage>
        <taxon>unclassified sequences</taxon>
        <taxon>metagenomes</taxon>
        <taxon>ecological metagenomes</taxon>
    </lineage>
</organism>
<dbReference type="AlphaFoldDB" id="A0A382SG73"/>
<protein>
    <submittedName>
        <fullName evidence="1">Uncharacterized protein</fullName>
    </submittedName>
</protein>
<gene>
    <name evidence="1" type="ORF">METZ01_LOCUS361022</name>
</gene>
<accession>A0A382SG73</accession>
<feature type="non-terminal residue" evidence="1">
    <location>
        <position position="35"/>
    </location>
</feature>
<sequence>VKRRGKVISKLLPAKPLTIRAAAASTSIRKGIGNS</sequence>
<proteinExistence type="predicted"/>
<dbReference type="EMBL" id="UINC01128426">
    <property type="protein sequence ID" value="SVD08168.1"/>
    <property type="molecule type" value="Genomic_DNA"/>
</dbReference>